<keyword evidence="4" id="KW-0732">Signal</keyword>
<evidence type="ECO:0000256" key="4">
    <source>
        <dbReference type="ARBA" id="ARBA00022729"/>
    </source>
</evidence>
<dbReference type="Proteomes" id="UP000198211">
    <property type="component" value="Unassembled WGS sequence"/>
</dbReference>
<comment type="domain">
    <text evidence="5">The RxLR-dEER motif acts to carry the protein into the host cell cytoplasm through binding to cell surface phosphatidylinositol-3-phosphate.</text>
</comment>
<comment type="function">
    <text evidence="5">Effector that suppresses plant defense responses during pathogen infection.</text>
</comment>
<name>A0A225WN83_9STRA</name>
<comment type="caution">
    <text evidence="6">The sequence shown here is derived from an EMBL/GenBank/DDBJ whole genome shotgun (WGS) entry which is preliminary data.</text>
</comment>
<protein>
    <recommendedName>
        <fullName evidence="5">RxLR effector protein</fullName>
    </recommendedName>
</protein>
<dbReference type="EMBL" id="NBNE01000546">
    <property type="protein sequence ID" value="OWZ18728.1"/>
    <property type="molecule type" value="Genomic_DNA"/>
</dbReference>
<accession>A0A225WN83</accession>
<keyword evidence="7" id="KW-1185">Reference proteome</keyword>
<evidence type="ECO:0000256" key="1">
    <source>
        <dbReference type="ARBA" id="ARBA00004613"/>
    </source>
</evidence>
<evidence type="ECO:0000256" key="3">
    <source>
        <dbReference type="ARBA" id="ARBA00022525"/>
    </source>
</evidence>
<evidence type="ECO:0000256" key="2">
    <source>
        <dbReference type="ARBA" id="ARBA00010400"/>
    </source>
</evidence>
<reference evidence="7" key="1">
    <citation type="submission" date="2017-03" db="EMBL/GenBank/DDBJ databases">
        <title>Phytopthora megakarya and P. palmivora, two closely related causual agents of cacao black pod achieved similar genome size and gene model numbers by different mechanisms.</title>
        <authorList>
            <person name="Ali S."/>
            <person name="Shao J."/>
            <person name="Larry D.J."/>
            <person name="Kronmiller B."/>
            <person name="Shen D."/>
            <person name="Strem M.D."/>
            <person name="Melnick R.L."/>
            <person name="Guiltinan M.J."/>
            <person name="Tyler B.M."/>
            <person name="Meinhardt L.W."/>
            <person name="Bailey B.A."/>
        </authorList>
    </citation>
    <scope>NUCLEOTIDE SEQUENCE [LARGE SCALE GENOMIC DNA]</scope>
    <source>
        <strain evidence="7">zdho120</strain>
    </source>
</reference>
<keyword evidence="3 5" id="KW-0964">Secreted</keyword>
<dbReference type="InterPro" id="IPR031825">
    <property type="entry name" value="RXLR"/>
</dbReference>
<dbReference type="AlphaFoldDB" id="A0A225WN83"/>
<evidence type="ECO:0000313" key="6">
    <source>
        <dbReference type="EMBL" id="OWZ18728.1"/>
    </source>
</evidence>
<sequence>MRPIYTIALVAAATLWPNDAALSAEVFKGMTKNALSPEMINRRNTEGGRLLRRVDYDKLDDDDFMDEERGFDLKNLASKLNPVAAAKRRAAHATKVKEALKKVGEYQSMIDTANRLVRDA</sequence>
<evidence type="ECO:0000256" key="5">
    <source>
        <dbReference type="RuleBase" id="RU367124"/>
    </source>
</evidence>
<proteinExistence type="inferred from homology"/>
<comment type="subcellular location">
    <subcellularLocation>
        <location evidence="1 5">Secreted</location>
    </subcellularLocation>
</comment>
<gene>
    <name evidence="6" type="ORF">PHMEG_0007130</name>
</gene>
<dbReference type="Pfam" id="PF16810">
    <property type="entry name" value="RXLR"/>
    <property type="match status" value="1"/>
</dbReference>
<evidence type="ECO:0000313" key="7">
    <source>
        <dbReference type="Proteomes" id="UP000198211"/>
    </source>
</evidence>
<comment type="similarity">
    <text evidence="2 5">Belongs to the RxLR effector family.</text>
</comment>
<organism evidence="6 7">
    <name type="scientific">Phytophthora megakarya</name>
    <dbReference type="NCBI Taxonomy" id="4795"/>
    <lineage>
        <taxon>Eukaryota</taxon>
        <taxon>Sar</taxon>
        <taxon>Stramenopiles</taxon>
        <taxon>Oomycota</taxon>
        <taxon>Peronosporomycetes</taxon>
        <taxon>Peronosporales</taxon>
        <taxon>Peronosporaceae</taxon>
        <taxon>Phytophthora</taxon>
    </lineage>
</organism>